<keyword evidence="5 11" id="KW-0812">Transmembrane</keyword>
<reference evidence="13 14" key="1">
    <citation type="journal article" date="2015" name="Genome Biol. Evol.">
        <title>Characterization of Three Mycobacterium spp. with Potential Use in Bioremediation by Genome Sequencing and Comparative Genomics.</title>
        <authorList>
            <person name="Das S."/>
            <person name="Pettersson B.M."/>
            <person name="Behra P.R."/>
            <person name="Ramesh M."/>
            <person name="Dasgupta S."/>
            <person name="Bhattacharya A."/>
            <person name="Kirsebom L.A."/>
        </authorList>
    </citation>
    <scope>NUCLEOTIDE SEQUENCE [LARGE SCALE GENOMIC DNA]</scope>
    <source>
        <strain evidence="13 14">DSM 43826</strain>
    </source>
</reference>
<evidence type="ECO:0000256" key="8">
    <source>
        <dbReference type="ARBA" id="ARBA00023136"/>
    </source>
</evidence>
<keyword evidence="3" id="KW-0813">Transport</keyword>
<evidence type="ECO:0000313" key="13">
    <source>
        <dbReference type="EMBL" id="KMO83637.1"/>
    </source>
</evidence>
<dbReference type="PROSITE" id="PS00217">
    <property type="entry name" value="SUGAR_TRANSPORT_2"/>
    <property type="match status" value="1"/>
</dbReference>
<evidence type="ECO:0000256" key="5">
    <source>
        <dbReference type="ARBA" id="ARBA00022692"/>
    </source>
</evidence>
<evidence type="ECO:0000256" key="9">
    <source>
        <dbReference type="ARBA" id="ARBA00037295"/>
    </source>
</evidence>
<dbReference type="PANTHER" id="PTHR43045:SF1">
    <property type="entry name" value="SHIKIMATE TRANSPORTER"/>
    <property type="match status" value="1"/>
</dbReference>
<proteinExistence type="inferred from homology"/>
<dbReference type="InterPro" id="IPR005829">
    <property type="entry name" value="Sugar_transporter_CS"/>
</dbReference>
<evidence type="ECO:0000256" key="1">
    <source>
        <dbReference type="ARBA" id="ARBA00004651"/>
    </source>
</evidence>
<accession>A0A0J6WPL2</accession>
<protein>
    <recommendedName>
        <fullName evidence="10">Putative proline/betaine transporter</fullName>
    </recommendedName>
</protein>
<evidence type="ECO:0000313" key="14">
    <source>
        <dbReference type="Proteomes" id="UP000036513"/>
    </source>
</evidence>
<feature type="transmembrane region" description="Helical" evidence="11">
    <location>
        <begin position="368"/>
        <end position="389"/>
    </location>
</feature>
<comment type="function">
    <text evidence="9">May be a proton symporter involved in the uptake of osmolytes such as proline and glycine betaine.</text>
</comment>
<dbReference type="InterPro" id="IPR011701">
    <property type="entry name" value="MFS"/>
</dbReference>
<dbReference type="PROSITE" id="PS50850">
    <property type="entry name" value="MFS"/>
    <property type="match status" value="1"/>
</dbReference>
<dbReference type="FunFam" id="1.20.1250.20:FF:000001">
    <property type="entry name" value="Dicarboxylate MFS transporter"/>
    <property type="match status" value="1"/>
</dbReference>
<keyword evidence="6" id="KW-0769">Symport</keyword>
<keyword evidence="4" id="KW-1003">Cell membrane</keyword>
<keyword evidence="8 11" id="KW-0472">Membrane</keyword>
<dbReference type="GO" id="GO:0005886">
    <property type="term" value="C:plasma membrane"/>
    <property type="evidence" value="ECO:0007669"/>
    <property type="project" value="UniProtKB-SubCell"/>
</dbReference>
<dbReference type="Proteomes" id="UP000036513">
    <property type="component" value="Unassembled WGS sequence"/>
</dbReference>
<evidence type="ECO:0000256" key="11">
    <source>
        <dbReference type="SAM" id="Phobius"/>
    </source>
</evidence>
<evidence type="ECO:0000256" key="2">
    <source>
        <dbReference type="ARBA" id="ARBA00008240"/>
    </source>
</evidence>
<dbReference type="PANTHER" id="PTHR43045">
    <property type="entry name" value="SHIKIMATE TRANSPORTER"/>
    <property type="match status" value="1"/>
</dbReference>
<dbReference type="Gene3D" id="1.20.1250.20">
    <property type="entry name" value="MFS general substrate transporter like domains"/>
    <property type="match status" value="2"/>
</dbReference>
<feature type="transmembrane region" description="Helical" evidence="11">
    <location>
        <begin position="242"/>
        <end position="263"/>
    </location>
</feature>
<dbReference type="RefSeq" id="WP_048468552.1">
    <property type="nucleotide sequence ID" value="NZ_JYNL01000003.1"/>
</dbReference>
<feature type="transmembrane region" description="Helical" evidence="11">
    <location>
        <begin position="88"/>
        <end position="106"/>
    </location>
</feature>
<organism evidence="13 14">
    <name type="scientific">Mycolicibacterium chlorophenolicum</name>
    <dbReference type="NCBI Taxonomy" id="37916"/>
    <lineage>
        <taxon>Bacteria</taxon>
        <taxon>Bacillati</taxon>
        <taxon>Actinomycetota</taxon>
        <taxon>Actinomycetes</taxon>
        <taxon>Mycobacteriales</taxon>
        <taxon>Mycobacteriaceae</taxon>
        <taxon>Mycolicibacterium</taxon>
    </lineage>
</organism>
<feature type="transmembrane region" description="Helical" evidence="11">
    <location>
        <begin position="52"/>
        <end position="76"/>
    </location>
</feature>
<dbReference type="Pfam" id="PF07690">
    <property type="entry name" value="MFS_1"/>
    <property type="match status" value="1"/>
</dbReference>
<evidence type="ECO:0000256" key="7">
    <source>
        <dbReference type="ARBA" id="ARBA00022989"/>
    </source>
</evidence>
<dbReference type="STRING" id="37916.MCHLDSM_00289"/>
<dbReference type="SUPFAM" id="SSF103473">
    <property type="entry name" value="MFS general substrate transporter"/>
    <property type="match status" value="1"/>
</dbReference>
<evidence type="ECO:0000256" key="4">
    <source>
        <dbReference type="ARBA" id="ARBA00022475"/>
    </source>
</evidence>
<evidence type="ECO:0000259" key="12">
    <source>
        <dbReference type="PROSITE" id="PS50850"/>
    </source>
</evidence>
<comment type="caution">
    <text evidence="13">The sequence shown here is derived from an EMBL/GenBank/DDBJ whole genome shotgun (WGS) entry which is preliminary data.</text>
</comment>
<keyword evidence="14" id="KW-1185">Reference proteome</keyword>
<evidence type="ECO:0000256" key="6">
    <source>
        <dbReference type="ARBA" id="ARBA00022847"/>
    </source>
</evidence>
<dbReference type="InterPro" id="IPR036259">
    <property type="entry name" value="MFS_trans_sf"/>
</dbReference>
<feature type="transmembrane region" description="Helical" evidence="11">
    <location>
        <begin position="333"/>
        <end position="356"/>
    </location>
</feature>
<feature type="transmembrane region" description="Helical" evidence="11">
    <location>
        <begin position="188"/>
        <end position="207"/>
    </location>
</feature>
<keyword evidence="7 11" id="KW-1133">Transmembrane helix</keyword>
<dbReference type="PATRIC" id="fig|37916.4.peg.313"/>
<sequence>MSTTEIASNRSTLRRATAASTLGSAVEFYEFTIYGFLTVVFAPLLFPSDDPAASTLAALAVFGGGFLARPLGGIIFGAIGDRVGRRNVLMATIFLMGGASTAVGVLPTYSQIGLWAPVLLLLLRLLQGVSAGGEFTGAQTYIVEMAPAHRRGLYGSTPVFGAGLGYAAASLIVAALSASLDPEAMREWGWRLPFLLCLPLTIGCLFLRMRLEDSPEFAAIVAEANVTRTPVRDVLRHQWADVLRVVCMTMAVLGPSFLLKVYMGIHLVSVKGMTLAQVYTTLGIILLVTAALFPVMGHFSDRRGRRPIAIIGYSAYALLSVPLFLIVGASTSLWQIIPILVLFAIIEPFIAASVYTMMAEIFPGRVRYTGTSLGFNLGAIAAAGFGPYICGQLVASTGWAASPGIWGTSCALLGLIAVSLTAETSRTRLVR</sequence>
<feature type="transmembrane region" description="Helical" evidence="11">
    <location>
        <begin position="21"/>
        <end position="46"/>
    </location>
</feature>
<comment type="subcellular location">
    <subcellularLocation>
        <location evidence="1">Cell membrane</location>
        <topology evidence="1">Multi-pass membrane protein</topology>
    </subcellularLocation>
</comment>
<dbReference type="GO" id="GO:0015293">
    <property type="term" value="F:symporter activity"/>
    <property type="evidence" value="ECO:0007669"/>
    <property type="project" value="UniProtKB-KW"/>
</dbReference>
<dbReference type="EMBL" id="JYNL01000003">
    <property type="protein sequence ID" value="KMO83637.1"/>
    <property type="molecule type" value="Genomic_DNA"/>
</dbReference>
<feature type="transmembrane region" description="Helical" evidence="11">
    <location>
        <begin position="153"/>
        <end position="176"/>
    </location>
</feature>
<dbReference type="InterPro" id="IPR020846">
    <property type="entry name" value="MFS_dom"/>
</dbReference>
<feature type="transmembrane region" description="Helical" evidence="11">
    <location>
        <begin position="275"/>
        <end position="296"/>
    </location>
</feature>
<comment type="similarity">
    <text evidence="2">Belongs to the major facilitator superfamily. Metabolite:H+ Symporter (MHS) family (TC 2.A.1.6) family.</text>
</comment>
<feature type="transmembrane region" description="Helical" evidence="11">
    <location>
        <begin position="401"/>
        <end position="422"/>
    </location>
</feature>
<feature type="domain" description="Major facilitator superfamily (MFS) profile" evidence="12">
    <location>
        <begin position="16"/>
        <end position="426"/>
    </location>
</feature>
<gene>
    <name evidence="13" type="primary">proP_1</name>
    <name evidence="13" type="ORF">MCHLDSM_00289</name>
</gene>
<feature type="transmembrane region" description="Helical" evidence="11">
    <location>
        <begin position="112"/>
        <end position="132"/>
    </location>
</feature>
<dbReference type="AlphaFoldDB" id="A0A0J6WPL2"/>
<evidence type="ECO:0000256" key="3">
    <source>
        <dbReference type="ARBA" id="ARBA00022448"/>
    </source>
</evidence>
<feature type="transmembrane region" description="Helical" evidence="11">
    <location>
        <begin position="308"/>
        <end position="327"/>
    </location>
</feature>
<evidence type="ECO:0000256" key="10">
    <source>
        <dbReference type="ARBA" id="ARBA00039918"/>
    </source>
</evidence>
<name>A0A0J6WPL2_9MYCO</name>